<comment type="subcellular location">
    <subcellularLocation>
        <location evidence="1">Membrane</location>
        <topology evidence="1">Multi-pass membrane protein</topology>
    </subcellularLocation>
</comment>
<dbReference type="EMBL" id="RSCE01000010">
    <property type="protein sequence ID" value="RSH79293.1"/>
    <property type="molecule type" value="Genomic_DNA"/>
</dbReference>
<name>A0A427XKH2_9TREE</name>
<sequence>MSTPQLHHGEEHHDLAPNLTNVTTIEKKDLDGTITELGVDHSLGHIRDTHGLKGAVTNERELHQGFSIPSLLAVAIMLGGAWANLFNTLAQTILFGGSVLLLYGIWVTGFGAILIYLSLAEFASTWPTSSGPQEWAFQLFPRRFKRFASYGVAWALSCLYLFATMGSTIILARQVISLAAFMHKDYVPTAAHIWAVNMAILVVCGLINLFGVKAMDHLQIFSLVWFICGFFIWLIVPISLSPTKATAAEVFTGELNLSGWSNFVAFMIGLAGIMAGYGIPDAVTHLAEETNRPAVDLPRVMWLSPVISLVSATAMCLTFLFCGVSQITMALNQTGTPYFDFLEATVKNQAGVVCMAVILIYSQFMACFQCQLASSRVIFTFAREGGAFLPKWLGSIQGRLQVPVWAILLNVFFCGALTLILLGSETALNVFLNCTGTFALVVYVPLIVMSLIKGRRFPRGAFFLGKWGWFVNIAAVVYMLFVVIFFHFPYFKRWTPEYFNYNIAIVPGVMLIGLLCWFISGRKHYIIHRNMDDVEGTM</sequence>
<dbReference type="GO" id="GO:0016020">
    <property type="term" value="C:membrane"/>
    <property type="evidence" value="ECO:0007669"/>
    <property type="project" value="UniProtKB-SubCell"/>
</dbReference>
<evidence type="ECO:0000256" key="5">
    <source>
        <dbReference type="ARBA" id="ARBA00023136"/>
    </source>
</evidence>
<protein>
    <recommendedName>
        <fullName evidence="9">Choline transporter</fullName>
    </recommendedName>
</protein>
<dbReference type="RefSeq" id="XP_028474440.1">
    <property type="nucleotide sequence ID" value="XM_028617133.1"/>
</dbReference>
<dbReference type="PANTHER" id="PTHR45649:SF7">
    <property type="entry name" value="CHOLINE TRANSPORT PROTEIN"/>
    <property type="match status" value="1"/>
</dbReference>
<dbReference type="OrthoDB" id="3900342at2759"/>
<evidence type="ECO:0000256" key="6">
    <source>
        <dbReference type="SAM" id="Phobius"/>
    </source>
</evidence>
<evidence type="ECO:0000256" key="4">
    <source>
        <dbReference type="ARBA" id="ARBA00022989"/>
    </source>
</evidence>
<keyword evidence="2" id="KW-0813">Transport</keyword>
<organism evidence="7 8">
    <name type="scientific">Apiotrichum porosum</name>
    <dbReference type="NCBI Taxonomy" id="105984"/>
    <lineage>
        <taxon>Eukaryota</taxon>
        <taxon>Fungi</taxon>
        <taxon>Dikarya</taxon>
        <taxon>Basidiomycota</taxon>
        <taxon>Agaricomycotina</taxon>
        <taxon>Tremellomycetes</taxon>
        <taxon>Trichosporonales</taxon>
        <taxon>Trichosporonaceae</taxon>
        <taxon>Apiotrichum</taxon>
    </lineage>
</organism>
<feature type="transmembrane region" description="Helical" evidence="6">
    <location>
        <begin position="191"/>
        <end position="211"/>
    </location>
</feature>
<feature type="transmembrane region" description="Helical" evidence="6">
    <location>
        <begin position="260"/>
        <end position="279"/>
    </location>
</feature>
<evidence type="ECO:0000256" key="2">
    <source>
        <dbReference type="ARBA" id="ARBA00022448"/>
    </source>
</evidence>
<accession>A0A427XKH2</accession>
<gene>
    <name evidence="7" type="ORF">EHS24_001333</name>
</gene>
<feature type="transmembrane region" description="Helical" evidence="6">
    <location>
        <begin position="464"/>
        <end position="486"/>
    </location>
</feature>
<dbReference type="GeneID" id="39585876"/>
<dbReference type="InterPro" id="IPR002293">
    <property type="entry name" value="AA/rel_permease1"/>
</dbReference>
<dbReference type="Pfam" id="PF13520">
    <property type="entry name" value="AA_permease_2"/>
    <property type="match status" value="1"/>
</dbReference>
<comment type="caution">
    <text evidence="7">The sequence shown here is derived from an EMBL/GenBank/DDBJ whole genome shotgun (WGS) entry which is preliminary data.</text>
</comment>
<feature type="transmembrane region" description="Helical" evidence="6">
    <location>
        <begin position="147"/>
        <end position="171"/>
    </location>
</feature>
<dbReference type="STRING" id="105984.A0A427XKH2"/>
<feature type="transmembrane region" description="Helical" evidence="6">
    <location>
        <begin position="92"/>
        <end position="117"/>
    </location>
</feature>
<keyword evidence="3 6" id="KW-0812">Transmembrane</keyword>
<evidence type="ECO:0000313" key="8">
    <source>
        <dbReference type="Proteomes" id="UP000279236"/>
    </source>
</evidence>
<keyword evidence="5 6" id="KW-0472">Membrane</keyword>
<feature type="transmembrane region" description="Helical" evidence="6">
    <location>
        <begin position="300"/>
        <end position="329"/>
    </location>
</feature>
<dbReference type="Gene3D" id="1.20.1740.10">
    <property type="entry name" value="Amino acid/polyamine transporter I"/>
    <property type="match status" value="1"/>
</dbReference>
<feature type="transmembrane region" description="Helical" evidence="6">
    <location>
        <begin position="349"/>
        <end position="368"/>
    </location>
</feature>
<evidence type="ECO:0000256" key="3">
    <source>
        <dbReference type="ARBA" id="ARBA00022692"/>
    </source>
</evidence>
<keyword evidence="4 6" id="KW-1133">Transmembrane helix</keyword>
<feature type="transmembrane region" description="Helical" evidence="6">
    <location>
        <begin position="402"/>
        <end position="424"/>
    </location>
</feature>
<dbReference type="PIRSF" id="PIRSF006060">
    <property type="entry name" value="AA_transporter"/>
    <property type="match status" value="1"/>
</dbReference>
<evidence type="ECO:0008006" key="9">
    <source>
        <dbReference type="Google" id="ProtNLM"/>
    </source>
</evidence>
<dbReference type="GO" id="GO:0022857">
    <property type="term" value="F:transmembrane transporter activity"/>
    <property type="evidence" value="ECO:0007669"/>
    <property type="project" value="InterPro"/>
</dbReference>
<reference evidence="7 8" key="1">
    <citation type="submission" date="2018-11" db="EMBL/GenBank/DDBJ databases">
        <title>Genome sequence of Apiotrichum porosum DSM 27194.</title>
        <authorList>
            <person name="Aliyu H."/>
            <person name="Gorte O."/>
            <person name="Ochsenreither K."/>
        </authorList>
    </citation>
    <scope>NUCLEOTIDE SEQUENCE [LARGE SCALE GENOMIC DNA]</scope>
    <source>
        <strain evidence="7 8">DSM 27194</strain>
    </source>
</reference>
<dbReference type="PANTHER" id="PTHR45649">
    <property type="entry name" value="AMINO-ACID PERMEASE BAT1"/>
    <property type="match status" value="1"/>
</dbReference>
<proteinExistence type="predicted"/>
<dbReference type="AlphaFoldDB" id="A0A427XKH2"/>
<feature type="transmembrane region" description="Helical" evidence="6">
    <location>
        <begin position="66"/>
        <end position="86"/>
    </location>
</feature>
<evidence type="ECO:0000313" key="7">
    <source>
        <dbReference type="EMBL" id="RSH79293.1"/>
    </source>
</evidence>
<feature type="transmembrane region" description="Helical" evidence="6">
    <location>
        <begin position="430"/>
        <end position="452"/>
    </location>
</feature>
<feature type="transmembrane region" description="Helical" evidence="6">
    <location>
        <begin position="498"/>
        <end position="519"/>
    </location>
</feature>
<keyword evidence="8" id="KW-1185">Reference proteome</keyword>
<feature type="transmembrane region" description="Helical" evidence="6">
    <location>
        <begin position="218"/>
        <end position="240"/>
    </location>
</feature>
<dbReference type="Proteomes" id="UP000279236">
    <property type="component" value="Unassembled WGS sequence"/>
</dbReference>
<evidence type="ECO:0000256" key="1">
    <source>
        <dbReference type="ARBA" id="ARBA00004141"/>
    </source>
</evidence>